<dbReference type="PANTHER" id="PTHR39452">
    <property type="entry name" value="CHEY-P PHOSPHATASE CHEX"/>
    <property type="match status" value="1"/>
</dbReference>
<dbReference type="Gene3D" id="3.40.1550.10">
    <property type="entry name" value="CheC-like"/>
    <property type="match status" value="1"/>
</dbReference>
<name>A0ABW1W8A6_9GAMM</name>
<accession>A0ABW1W8A6</accession>
<sequence>MKEQNLQIFVSIITNYFTQFGNDELVVDTPYLLENQQPKVHDYTGVIGISGVQKGVVYFTATTALLSSILDSMGETDKSEDNLVDLVGEVANTVSGNARQEFGPEFHISVPFVFKGSPQSIILPKSGRSFIIPVSWRGQIGEIVVCLQD</sequence>
<dbReference type="Pfam" id="PF13690">
    <property type="entry name" value="CheX"/>
    <property type="match status" value="1"/>
</dbReference>
<dbReference type="SUPFAM" id="SSF103039">
    <property type="entry name" value="CheC-like"/>
    <property type="match status" value="1"/>
</dbReference>
<proteinExistence type="predicted"/>
<evidence type="ECO:0000313" key="3">
    <source>
        <dbReference type="EMBL" id="MFC6381369.1"/>
    </source>
</evidence>
<dbReference type="PANTHER" id="PTHR39452:SF1">
    <property type="entry name" value="CHEY-P PHOSPHATASE CHEX"/>
    <property type="match status" value="1"/>
</dbReference>
<gene>
    <name evidence="3" type="ORF">ACFP58_07845</name>
</gene>
<dbReference type="InterPro" id="IPR028976">
    <property type="entry name" value="CheC-like_sf"/>
</dbReference>
<dbReference type="RefSeq" id="WP_201562383.1">
    <property type="nucleotide sequence ID" value="NZ_CAJGZK010000008.1"/>
</dbReference>
<dbReference type="Proteomes" id="UP001596264">
    <property type="component" value="Unassembled WGS sequence"/>
</dbReference>
<dbReference type="EMBL" id="JBHSTZ010000022">
    <property type="protein sequence ID" value="MFC6381369.1"/>
    <property type="molecule type" value="Genomic_DNA"/>
</dbReference>
<evidence type="ECO:0000313" key="4">
    <source>
        <dbReference type="Proteomes" id="UP001596264"/>
    </source>
</evidence>
<feature type="domain" description="Chemotaxis phosphatase CheX-like" evidence="2">
    <location>
        <begin position="43"/>
        <end position="134"/>
    </location>
</feature>
<evidence type="ECO:0000256" key="1">
    <source>
        <dbReference type="ARBA" id="ARBA00022500"/>
    </source>
</evidence>
<reference evidence="4" key="1">
    <citation type="journal article" date="2019" name="Int. J. Syst. Evol. Microbiol.">
        <title>The Global Catalogue of Microorganisms (GCM) 10K type strain sequencing project: providing services to taxonomists for standard genome sequencing and annotation.</title>
        <authorList>
            <consortium name="The Broad Institute Genomics Platform"/>
            <consortium name="The Broad Institute Genome Sequencing Center for Infectious Disease"/>
            <person name="Wu L."/>
            <person name="Ma J."/>
        </authorList>
    </citation>
    <scope>NUCLEOTIDE SEQUENCE [LARGE SCALE GENOMIC DNA]</scope>
    <source>
        <strain evidence="4">CCM 2050</strain>
    </source>
</reference>
<keyword evidence="4" id="KW-1185">Reference proteome</keyword>
<protein>
    <submittedName>
        <fullName evidence="3">Chemotaxis protein CheX</fullName>
    </submittedName>
</protein>
<organism evidence="3 4">
    <name type="scientific">Psychrobacter glacincola</name>
    <dbReference type="NCBI Taxonomy" id="56810"/>
    <lineage>
        <taxon>Bacteria</taxon>
        <taxon>Pseudomonadati</taxon>
        <taxon>Pseudomonadota</taxon>
        <taxon>Gammaproteobacteria</taxon>
        <taxon>Moraxellales</taxon>
        <taxon>Moraxellaceae</taxon>
        <taxon>Psychrobacter</taxon>
    </lineage>
</organism>
<comment type="caution">
    <text evidence="3">The sequence shown here is derived from an EMBL/GenBank/DDBJ whole genome shotgun (WGS) entry which is preliminary data.</text>
</comment>
<dbReference type="InterPro" id="IPR028051">
    <property type="entry name" value="CheX-like_dom"/>
</dbReference>
<evidence type="ECO:0000259" key="2">
    <source>
        <dbReference type="Pfam" id="PF13690"/>
    </source>
</evidence>
<dbReference type="InterPro" id="IPR038756">
    <property type="entry name" value="CheX-like"/>
</dbReference>
<dbReference type="CDD" id="cd17906">
    <property type="entry name" value="CheX"/>
    <property type="match status" value="1"/>
</dbReference>
<keyword evidence="1" id="KW-0145">Chemotaxis</keyword>